<name>A0ABN9PC61_9DINO</name>
<keyword evidence="2" id="KW-1185">Reference proteome</keyword>
<organism evidence="1 2">
    <name type="scientific">Prorocentrum cordatum</name>
    <dbReference type="NCBI Taxonomy" id="2364126"/>
    <lineage>
        <taxon>Eukaryota</taxon>
        <taxon>Sar</taxon>
        <taxon>Alveolata</taxon>
        <taxon>Dinophyceae</taxon>
        <taxon>Prorocentrales</taxon>
        <taxon>Prorocentraceae</taxon>
        <taxon>Prorocentrum</taxon>
    </lineage>
</organism>
<evidence type="ECO:0000313" key="1">
    <source>
        <dbReference type="EMBL" id="CAK0790428.1"/>
    </source>
</evidence>
<gene>
    <name evidence="1" type="ORF">PCOR1329_LOCUS1705</name>
</gene>
<evidence type="ECO:0000313" key="2">
    <source>
        <dbReference type="Proteomes" id="UP001189429"/>
    </source>
</evidence>
<evidence type="ECO:0008006" key="3">
    <source>
        <dbReference type="Google" id="ProtNLM"/>
    </source>
</evidence>
<dbReference type="EMBL" id="CAUYUJ010000417">
    <property type="protein sequence ID" value="CAK0790428.1"/>
    <property type="molecule type" value="Genomic_DNA"/>
</dbReference>
<reference evidence="1" key="1">
    <citation type="submission" date="2023-10" db="EMBL/GenBank/DDBJ databases">
        <authorList>
            <person name="Chen Y."/>
            <person name="Shah S."/>
            <person name="Dougan E. K."/>
            <person name="Thang M."/>
            <person name="Chan C."/>
        </authorList>
    </citation>
    <scope>NUCLEOTIDE SEQUENCE [LARGE SCALE GENOMIC DNA]</scope>
</reference>
<protein>
    <recommendedName>
        <fullName evidence="3">Terminase small subunit</fullName>
    </recommendedName>
</protein>
<sequence length="121" mass="13100">MATATEEQLVKLVAAMDRGETNELARYFHIKKAYSQDKQKAGEAKLHLMLNPTSISPFMRSQLVHDKKGDQATDFAKVTIAELRLAIIKGLVATGGAVKIGSPPPGALERAVQASFLEHSV</sequence>
<comment type="caution">
    <text evidence="1">The sequence shown here is derived from an EMBL/GenBank/DDBJ whole genome shotgun (WGS) entry which is preliminary data.</text>
</comment>
<dbReference type="Proteomes" id="UP001189429">
    <property type="component" value="Unassembled WGS sequence"/>
</dbReference>
<accession>A0ABN9PC61</accession>
<proteinExistence type="predicted"/>